<reference evidence="1 2" key="1">
    <citation type="submission" date="2019-03" db="EMBL/GenBank/DDBJ databases">
        <title>Diversity of the mouse oral microbiome.</title>
        <authorList>
            <person name="Joseph S."/>
            <person name="Aduse-Opoku J."/>
            <person name="Curtis M."/>
            <person name="Wade W."/>
            <person name="Hashim A."/>
        </authorList>
    </citation>
    <scope>NUCLEOTIDE SEQUENCE [LARGE SCALE GENOMIC DNA]</scope>
    <source>
        <strain evidence="2">irhom_31</strain>
    </source>
</reference>
<proteinExistence type="predicted"/>
<dbReference type="EMBL" id="SPQC01000001">
    <property type="protein sequence ID" value="TFU24429.1"/>
    <property type="molecule type" value="Genomic_DNA"/>
</dbReference>
<dbReference type="OrthoDB" id="513181at2"/>
<protein>
    <recommendedName>
        <fullName evidence="3">HTH cro/C1-type domain-containing protein</fullName>
    </recommendedName>
</protein>
<dbReference type="GO" id="GO:0003677">
    <property type="term" value="F:DNA binding"/>
    <property type="evidence" value="ECO:0007669"/>
    <property type="project" value="InterPro"/>
</dbReference>
<accession>A0A4Y9F7U2</accession>
<name>A0A4Y9F7U2_9MICC</name>
<dbReference type="InterPro" id="IPR010982">
    <property type="entry name" value="Lambda_DNA-bd_dom_sf"/>
</dbReference>
<dbReference type="Proteomes" id="UP000297951">
    <property type="component" value="Unassembled WGS sequence"/>
</dbReference>
<evidence type="ECO:0000313" key="1">
    <source>
        <dbReference type="EMBL" id="TFU24429.1"/>
    </source>
</evidence>
<dbReference type="SUPFAM" id="SSF47413">
    <property type="entry name" value="lambda repressor-like DNA-binding domains"/>
    <property type="match status" value="1"/>
</dbReference>
<dbReference type="RefSeq" id="WP_135011047.1">
    <property type="nucleotide sequence ID" value="NZ_JADGLK010000001.1"/>
</dbReference>
<dbReference type="Gene3D" id="1.10.260.40">
    <property type="entry name" value="lambda repressor-like DNA-binding domains"/>
    <property type="match status" value="1"/>
</dbReference>
<comment type="caution">
    <text evidence="1">The sequence shown here is derived from an EMBL/GenBank/DDBJ whole genome shotgun (WGS) entry which is preliminary data.</text>
</comment>
<sequence>MSEKMRIEQVVARNVKAEAARYDLSNEDLEKILGKSKTALHARLVGDVEFRTSELSALANAMGIDVIDFFAGTSRKLAHQ</sequence>
<evidence type="ECO:0000313" key="2">
    <source>
        <dbReference type="Proteomes" id="UP000297951"/>
    </source>
</evidence>
<gene>
    <name evidence="1" type="ORF">E4U03_00535</name>
</gene>
<evidence type="ECO:0008006" key="3">
    <source>
        <dbReference type="Google" id="ProtNLM"/>
    </source>
</evidence>
<dbReference type="AlphaFoldDB" id="A0A4Y9F7U2"/>
<organism evidence="1 2">
    <name type="scientific">Rothia nasimurium</name>
    <dbReference type="NCBI Taxonomy" id="85336"/>
    <lineage>
        <taxon>Bacteria</taxon>
        <taxon>Bacillati</taxon>
        <taxon>Actinomycetota</taxon>
        <taxon>Actinomycetes</taxon>
        <taxon>Micrococcales</taxon>
        <taxon>Micrococcaceae</taxon>
        <taxon>Rothia</taxon>
    </lineage>
</organism>